<organism evidence="3 4">
    <name type="scientific">Geothrix oryzae</name>
    <dbReference type="NCBI Taxonomy" id="2927975"/>
    <lineage>
        <taxon>Bacteria</taxon>
        <taxon>Pseudomonadati</taxon>
        <taxon>Acidobacteriota</taxon>
        <taxon>Holophagae</taxon>
        <taxon>Holophagales</taxon>
        <taxon>Holophagaceae</taxon>
        <taxon>Geothrix</taxon>
    </lineage>
</organism>
<dbReference type="InterPro" id="IPR001110">
    <property type="entry name" value="UPF0012_CS"/>
</dbReference>
<dbReference type="InterPro" id="IPR036526">
    <property type="entry name" value="C-N_Hydrolase_sf"/>
</dbReference>
<dbReference type="PROSITE" id="PS50263">
    <property type="entry name" value="CN_HYDROLASE"/>
    <property type="match status" value="1"/>
</dbReference>
<dbReference type="PANTHER" id="PTHR23088">
    <property type="entry name" value="NITRILASE-RELATED"/>
    <property type="match status" value="1"/>
</dbReference>
<dbReference type="PROSITE" id="PS01227">
    <property type="entry name" value="UPF0012"/>
    <property type="match status" value="1"/>
</dbReference>
<dbReference type="RefSeq" id="WP_286353692.1">
    <property type="nucleotide sequence ID" value="NZ_AP027079.1"/>
</dbReference>
<dbReference type="Proteomes" id="UP001242010">
    <property type="component" value="Chromosome"/>
</dbReference>
<dbReference type="Gene3D" id="3.60.110.10">
    <property type="entry name" value="Carbon-nitrogen hydrolase"/>
    <property type="match status" value="1"/>
</dbReference>
<dbReference type="PANTHER" id="PTHR23088:SF27">
    <property type="entry name" value="DEAMINATED GLUTATHIONE AMIDASE"/>
    <property type="match status" value="1"/>
</dbReference>
<accession>A0ABN6UY63</accession>
<keyword evidence="3" id="KW-0378">Hydrolase</keyword>
<dbReference type="SUPFAM" id="SSF56317">
    <property type="entry name" value="Carbon-nitrogen hydrolase"/>
    <property type="match status" value="1"/>
</dbReference>
<keyword evidence="4" id="KW-1185">Reference proteome</keyword>
<evidence type="ECO:0000313" key="3">
    <source>
        <dbReference type="EMBL" id="BDU69972.1"/>
    </source>
</evidence>
<name>A0ABN6UY63_9BACT</name>
<proteinExistence type="inferred from homology"/>
<dbReference type="GO" id="GO:0016787">
    <property type="term" value="F:hydrolase activity"/>
    <property type="evidence" value="ECO:0007669"/>
    <property type="project" value="UniProtKB-KW"/>
</dbReference>
<dbReference type="Pfam" id="PF00795">
    <property type="entry name" value="CN_hydrolase"/>
    <property type="match status" value="1"/>
</dbReference>
<comment type="similarity">
    <text evidence="1">Belongs to the carbon-nitrogen hydrolase superfamily. NIT1/NIT2 family.</text>
</comment>
<evidence type="ECO:0000313" key="4">
    <source>
        <dbReference type="Proteomes" id="UP001242010"/>
    </source>
</evidence>
<reference evidence="4" key="1">
    <citation type="journal article" date="2023" name="Int. J. Syst. Evol. Microbiol.">
        <title>Mesoterricola silvestris gen. nov., sp. nov., Mesoterricola sediminis sp. nov., Geothrix oryzae sp. nov., Geothrix edaphica sp. nov., Geothrix rubra sp. nov., and Geothrix limicola sp. nov., six novel members of Acidobacteriota isolated from soils.</title>
        <authorList>
            <person name="Itoh H."/>
            <person name="Sugisawa Y."/>
            <person name="Mise K."/>
            <person name="Xu Z."/>
            <person name="Kuniyasu M."/>
            <person name="Ushijima N."/>
            <person name="Kawano K."/>
            <person name="Kobayashi E."/>
            <person name="Shiratori Y."/>
            <person name="Masuda Y."/>
            <person name="Senoo K."/>
        </authorList>
    </citation>
    <scope>NUCLEOTIDE SEQUENCE [LARGE SCALE GENOMIC DNA]</scope>
    <source>
        <strain evidence="4">Red222</strain>
    </source>
</reference>
<dbReference type="EMBL" id="AP027079">
    <property type="protein sequence ID" value="BDU69972.1"/>
    <property type="molecule type" value="Genomic_DNA"/>
</dbReference>
<sequence length="276" mass="29744">MTTLRVALIQQDTVWQDPAANLARARGFAEAAARAGARVAVFPELFTLGFTMAPEPYAEPLPGPTTEAVAALSREFGLYLVGSAVEAHAPHPHNAAFVTAPDGSLEAAYRKIHPFSYGEEHQHYTGGGDCPLFEIDGIPCGLQICYDLRFPEPFRTLAARGAEVVFVPANWPARRIAAWSTLLAARALENQMALCGANRVGRDALGLDYPGASAIHDAYGEVVAQGDATEGLVVGDIDLSALRAWRERFPALRDRRPEVYSALARKEGTPMSTDKN</sequence>
<dbReference type="InterPro" id="IPR003010">
    <property type="entry name" value="C-N_Hydrolase"/>
</dbReference>
<evidence type="ECO:0000256" key="1">
    <source>
        <dbReference type="ARBA" id="ARBA00010613"/>
    </source>
</evidence>
<feature type="domain" description="CN hydrolase" evidence="2">
    <location>
        <begin position="4"/>
        <end position="239"/>
    </location>
</feature>
<evidence type="ECO:0000259" key="2">
    <source>
        <dbReference type="PROSITE" id="PS50263"/>
    </source>
</evidence>
<gene>
    <name evidence="3" type="ORF">GETHOR_20730</name>
</gene>
<protein>
    <submittedName>
        <fullName evidence="3">Hydrolase</fullName>
    </submittedName>
</protein>